<name>A0A240EN87_9VIBR</name>
<evidence type="ECO:0000313" key="1">
    <source>
        <dbReference type="EMBL" id="SNX49961.1"/>
    </source>
</evidence>
<dbReference type="EMBL" id="OANU01000087">
    <property type="protein sequence ID" value="SNX49961.1"/>
    <property type="molecule type" value="Genomic_DNA"/>
</dbReference>
<dbReference type="RefSeq" id="WP_096994909.1">
    <property type="nucleotide sequence ID" value="NZ_JBHSII010000009.1"/>
</dbReference>
<keyword evidence="2" id="KW-1185">Reference proteome</keyword>
<accession>A0A240EN87</accession>
<proteinExistence type="predicted"/>
<dbReference type="OrthoDB" id="5899365at2"/>
<sequence length="71" mass="8088">MLPSSKTVPEFKSDIVVNDEVPQVAASEKLKGAYINERTRLEFTEVELNRSKVVMVDHEGNFIKIPFLSEH</sequence>
<evidence type="ECO:0000313" key="2">
    <source>
        <dbReference type="Proteomes" id="UP000219336"/>
    </source>
</evidence>
<organism evidence="1 2">
    <name type="scientific">Vibrio thalassae</name>
    <dbReference type="NCBI Taxonomy" id="1243014"/>
    <lineage>
        <taxon>Bacteria</taxon>
        <taxon>Pseudomonadati</taxon>
        <taxon>Pseudomonadota</taxon>
        <taxon>Gammaproteobacteria</taxon>
        <taxon>Vibrionales</taxon>
        <taxon>Vibrionaceae</taxon>
        <taxon>Vibrio</taxon>
    </lineage>
</organism>
<gene>
    <name evidence="1" type="ORF">VTH8203_03609</name>
</gene>
<dbReference type="AlphaFoldDB" id="A0A240EN87"/>
<reference evidence="2" key="1">
    <citation type="submission" date="2016-06" db="EMBL/GenBank/DDBJ databases">
        <authorList>
            <person name="Rodrigo-Torres L."/>
            <person name="Arahal R.D."/>
            <person name="Lucena T."/>
        </authorList>
    </citation>
    <scope>NUCLEOTIDE SEQUENCE [LARGE SCALE GENOMIC DNA]</scope>
    <source>
        <strain evidence="2">CECT8203</strain>
    </source>
</reference>
<protein>
    <submittedName>
        <fullName evidence="1">Uncharacterized protein</fullName>
    </submittedName>
</protein>
<dbReference type="Proteomes" id="UP000219336">
    <property type="component" value="Unassembled WGS sequence"/>
</dbReference>